<keyword evidence="6" id="KW-0325">Glycoprotein</keyword>
<evidence type="ECO:0000256" key="3">
    <source>
        <dbReference type="ARBA" id="ARBA00022801"/>
    </source>
</evidence>
<dbReference type="AlphaFoldDB" id="A0A8T0EJA4"/>
<evidence type="ECO:0000256" key="5">
    <source>
        <dbReference type="ARBA" id="ARBA00023157"/>
    </source>
</evidence>
<evidence type="ECO:0000256" key="1">
    <source>
        <dbReference type="ARBA" id="ARBA00004308"/>
    </source>
</evidence>
<dbReference type="InterPro" id="IPR048395">
    <property type="entry name" value="Glyco_hydro_31_C"/>
</dbReference>
<reference evidence="12" key="1">
    <citation type="journal article" date="2020" name="bioRxiv">
        <title>Chromosome-level reference genome of the European wasp spider Argiope bruennichi: a resource for studies on range expansion and evolutionary adaptation.</title>
        <authorList>
            <person name="Sheffer M.M."/>
            <person name="Hoppe A."/>
            <person name="Krehenwinkel H."/>
            <person name="Uhl G."/>
            <person name="Kuss A.W."/>
            <person name="Jensen L."/>
            <person name="Jensen C."/>
            <person name="Gillespie R.G."/>
            <person name="Hoff K.J."/>
            <person name="Prost S."/>
        </authorList>
    </citation>
    <scope>NUCLEOTIDE SEQUENCE</scope>
</reference>
<dbReference type="PROSITE" id="PS51448">
    <property type="entry name" value="P_TREFOIL_2"/>
    <property type="match status" value="1"/>
</dbReference>
<dbReference type="InterPro" id="IPR030458">
    <property type="entry name" value="Glyco_hydro_31_AS"/>
</dbReference>
<organism evidence="12 13">
    <name type="scientific">Argiope bruennichi</name>
    <name type="common">Wasp spider</name>
    <name type="synonym">Aranea bruennichi</name>
    <dbReference type="NCBI Taxonomy" id="94029"/>
    <lineage>
        <taxon>Eukaryota</taxon>
        <taxon>Metazoa</taxon>
        <taxon>Ecdysozoa</taxon>
        <taxon>Arthropoda</taxon>
        <taxon>Chelicerata</taxon>
        <taxon>Arachnida</taxon>
        <taxon>Araneae</taxon>
        <taxon>Araneomorphae</taxon>
        <taxon>Entelegynae</taxon>
        <taxon>Araneoidea</taxon>
        <taxon>Araneidae</taxon>
        <taxon>Argiope</taxon>
    </lineage>
</organism>
<comment type="caution">
    <text evidence="8">Lacks conserved residue(s) required for the propagation of feature annotation.</text>
</comment>
<dbReference type="Gene3D" id="2.60.40.1760">
    <property type="entry name" value="glycosyl hydrolase (family 31)"/>
    <property type="match status" value="1"/>
</dbReference>
<accession>A0A8T0EJA4</accession>
<reference evidence="12" key="2">
    <citation type="submission" date="2020-06" db="EMBL/GenBank/DDBJ databases">
        <authorList>
            <person name="Sheffer M."/>
        </authorList>
    </citation>
    <scope>NUCLEOTIDE SEQUENCE</scope>
</reference>
<dbReference type="PANTHER" id="PTHR22762:SF131">
    <property type="entry name" value="GLYCOSIDE HYDROLASE FAMILY 31 N-TERMINAL DOMAIN-CONTAINING PROTEIN"/>
    <property type="match status" value="1"/>
</dbReference>
<evidence type="ECO:0000256" key="10">
    <source>
        <dbReference type="SAM" id="Phobius"/>
    </source>
</evidence>
<evidence type="ECO:0000313" key="13">
    <source>
        <dbReference type="Proteomes" id="UP000807504"/>
    </source>
</evidence>
<dbReference type="CDD" id="cd06602">
    <property type="entry name" value="GH31_MGAM_SI_GAA"/>
    <property type="match status" value="1"/>
</dbReference>
<dbReference type="PROSITE" id="PS00129">
    <property type="entry name" value="GLYCOSYL_HYDROL_F31_1"/>
    <property type="match status" value="1"/>
</dbReference>
<dbReference type="CDD" id="cd00111">
    <property type="entry name" value="Trefoil"/>
    <property type="match status" value="1"/>
</dbReference>
<dbReference type="Gene3D" id="4.10.110.10">
    <property type="entry name" value="Spasmolytic Protein, domain 1"/>
    <property type="match status" value="1"/>
</dbReference>
<comment type="similarity">
    <text evidence="2 9">Belongs to the glycosyl hydrolase 31 family.</text>
</comment>
<keyword evidence="3 9" id="KW-0378">Hydrolase</keyword>
<protein>
    <submittedName>
        <fullName evidence="12">Lysosomal alpha-glucosidase like protein</fullName>
    </submittedName>
</protein>
<dbReference type="InterPro" id="IPR013780">
    <property type="entry name" value="Glyco_hydro_b"/>
</dbReference>
<evidence type="ECO:0000256" key="9">
    <source>
        <dbReference type="RuleBase" id="RU361185"/>
    </source>
</evidence>
<dbReference type="InterPro" id="IPR044913">
    <property type="entry name" value="P_trefoil_dom_sf"/>
</dbReference>
<sequence length="951" mass="107331">MKMKSEVDDDLILLIPERNQRRYVPILWILVVIGFGLCFLSLAFWHHGCIEIQFNEIFVGKSHFSPVCAGISDLDKFDCHPDDYASELNCLQRGCCYQAKNNNTKFPPLNVPYCFYPPNYDGYKLQNIKKDSQHITAELKRSSSSGFPNDILSLYIVITFIDDNVLRIKITDPNAARFEVPIPINDGLKQFTAPNYDVAIDSQTGQLTITRNSSGVVIFKTNLAQMVYSDQFLQLSSYLPSPYIYGIGEHYGSFLRNVNWTRFTLLNTDKEPTANYPLYGSQPFYLSLEDDGNANGVFLFNSNAMDVILQPTPAITFRPIGGIFDFFVLLGPSPANVIQQYTNIVGRPFMPPYWSLGFHLCRYGYSSVNQTRETMQRNLKAGIPLDVQWNDIDYMDKFKDFTYDKDKFSNLPEFVEELHSKGMHYVVITDPGISSSEKPGTYPPFDDGVKADIFLKNPNGSLFIGKVWTDGGTVFPDFSHPNATDYWSKQITDFHSQVQVDGLWIDMNEPSNVIDGGVDGCIKSSFEDPPYLPGGNNPLRHRTACMTSKHYKTIHYNEHNLMGYREAAATNLALKKIRQKRPFVISRATFLGQGAHSGHWSGDISSTWEDMRYSIPSILNFNLYGVPMVGSDICGFNFNTTVPLCARWQSLGAFYPFSRNHNDASAVDQDPAILGPTVVAAAVKSLQVRYMLLPYLYTLFARSHIYGDTVARPLFFEYPQDKTTYSIDEQFFLGPAFMVIPVLYEGAENVTAYIPKGKWCDTTGKLFNSTGEKISMQVSLTDIVTVYRGGYILPLQLPANNTAFSRKNAFVLMCTLDENFQAKGELYWDDGDSLDTYTDGKYNLIEFSIKNNTLTSSVVKKGYNDSMNLNMIQITGTNKRPTTVSLNGVNCTEKSVVTNQQASLFSPTKMPEFLEENARKANFCLYMSSDIGFMVVINTIHLLSPFNIVWN</sequence>
<name>A0A8T0EJA4_ARGBR</name>
<dbReference type="SUPFAM" id="SSF51445">
    <property type="entry name" value="(Trans)glycosidases"/>
    <property type="match status" value="1"/>
</dbReference>
<dbReference type="Gene3D" id="2.60.40.1180">
    <property type="entry name" value="Golgi alpha-mannosidase II"/>
    <property type="match status" value="2"/>
</dbReference>
<keyword evidence="5" id="KW-1015">Disulfide bond</keyword>
<dbReference type="InterPro" id="IPR025887">
    <property type="entry name" value="Glyco_hydro_31_N_dom"/>
</dbReference>
<dbReference type="Pfam" id="PF13802">
    <property type="entry name" value="Gal_mutarotas_2"/>
    <property type="match status" value="1"/>
</dbReference>
<dbReference type="InterPro" id="IPR017957">
    <property type="entry name" value="P_trefoil_CS"/>
</dbReference>
<feature type="domain" description="P-type" evidence="11">
    <location>
        <begin position="66"/>
        <end position="118"/>
    </location>
</feature>
<dbReference type="InterPro" id="IPR000322">
    <property type="entry name" value="Glyco_hydro_31_TIM"/>
</dbReference>
<dbReference type="GO" id="GO:0030246">
    <property type="term" value="F:carbohydrate binding"/>
    <property type="evidence" value="ECO:0007669"/>
    <property type="project" value="InterPro"/>
</dbReference>
<dbReference type="SUPFAM" id="SSF74650">
    <property type="entry name" value="Galactose mutarotase-like"/>
    <property type="match status" value="1"/>
</dbReference>
<dbReference type="Pfam" id="PF00088">
    <property type="entry name" value="Trefoil"/>
    <property type="match status" value="1"/>
</dbReference>
<keyword evidence="10" id="KW-1133">Transmembrane helix</keyword>
<dbReference type="InterPro" id="IPR017853">
    <property type="entry name" value="GH"/>
</dbReference>
<keyword evidence="13" id="KW-1185">Reference proteome</keyword>
<proteinExistence type="inferred from homology"/>
<evidence type="ECO:0000259" key="11">
    <source>
        <dbReference type="PROSITE" id="PS51448"/>
    </source>
</evidence>
<keyword evidence="10" id="KW-0812">Transmembrane</keyword>
<dbReference type="InterPro" id="IPR011013">
    <property type="entry name" value="Gal_mutarotase_sf_dom"/>
</dbReference>
<comment type="caution">
    <text evidence="12">The sequence shown here is derived from an EMBL/GenBank/DDBJ whole genome shotgun (WGS) entry which is preliminary data.</text>
</comment>
<evidence type="ECO:0000313" key="12">
    <source>
        <dbReference type="EMBL" id="KAF8774093.1"/>
    </source>
</evidence>
<comment type="subcellular location">
    <subcellularLocation>
        <location evidence="1">Endomembrane system</location>
    </subcellularLocation>
</comment>
<dbReference type="CDD" id="cd14752">
    <property type="entry name" value="GH31_N"/>
    <property type="match status" value="1"/>
</dbReference>
<dbReference type="Pfam" id="PF21365">
    <property type="entry name" value="Glyco_hydro_31_3rd"/>
    <property type="match status" value="1"/>
</dbReference>
<dbReference type="GO" id="GO:0005975">
    <property type="term" value="P:carbohydrate metabolic process"/>
    <property type="evidence" value="ECO:0007669"/>
    <property type="project" value="InterPro"/>
</dbReference>
<gene>
    <name evidence="12" type="ORF">HNY73_016685</name>
</gene>
<dbReference type="Pfam" id="PF01055">
    <property type="entry name" value="Glyco_hydro_31_2nd"/>
    <property type="match status" value="1"/>
</dbReference>
<dbReference type="EMBL" id="JABXBU010002227">
    <property type="protein sequence ID" value="KAF8774093.1"/>
    <property type="molecule type" value="Genomic_DNA"/>
</dbReference>
<evidence type="ECO:0000256" key="6">
    <source>
        <dbReference type="ARBA" id="ARBA00023180"/>
    </source>
</evidence>
<keyword evidence="4 10" id="KW-0472">Membrane</keyword>
<dbReference type="PANTHER" id="PTHR22762">
    <property type="entry name" value="ALPHA-GLUCOSIDASE"/>
    <property type="match status" value="1"/>
</dbReference>
<dbReference type="SMART" id="SM00018">
    <property type="entry name" value="PD"/>
    <property type="match status" value="1"/>
</dbReference>
<dbReference type="GO" id="GO:0012505">
    <property type="term" value="C:endomembrane system"/>
    <property type="evidence" value="ECO:0007669"/>
    <property type="project" value="UniProtKB-SubCell"/>
</dbReference>
<dbReference type="InterPro" id="IPR000519">
    <property type="entry name" value="P_trefoil_dom"/>
</dbReference>
<evidence type="ECO:0000256" key="8">
    <source>
        <dbReference type="PROSITE-ProRule" id="PRU00779"/>
    </source>
</evidence>
<dbReference type="SUPFAM" id="SSF57492">
    <property type="entry name" value="Trefoil"/>
    <property type="match status" value="1"/>
</dbReference>
<dbReference type="PROSITE" id="PS00025">
    <property type="entry name" value="P_TREFOIL_1"/>
    <property type="match status" value="1"/>
</dbReference>
<evidence type="ECO:0000256" key="2">
    <source>
        <dbReference type="ARBA" id="ARBA00007806"/>
    </source>
</evidence>
<dbReference type="GO" id="GO:0004558">
    <property type="term" value="F:alpha-1,4-glucosidase activity"/>
    <property type="evidence" value="ECO:0007669"/>
    <property type="project" value="TreeGrafter"/>
</dbReference>
<evidence type="ECO:0000256" key="4">
    <source>
        <dbReference type="ARBA" id="ARBA00023136"/>
    </source>
</evidence>
<keyword evidence="7 9" id="KW-0326">Glycosidase</keyword>
<dbReference type="Proteomes" id="UP000807504">
    <property type="component" value="Unassembled WGS sequence"/>
</dbReference>
<feature type="transmembrane region" description="Helical" evidence="10">
    <location>
        <begin position="23"/>
        <end position="45"/>
    </location>
</feature>
<dbReference type="SUPFAM" id="SSF51011">
    <property type="entry name" value="Glycosyl hydrolase domain"/>
    <property type="match status" value="1"/>
</dbReference>
<dbReference type="Gene3D" id="3.20.20.80">
    <property type="entry name" value="Glycosidases"/>
    <property type="match status" value="1"/>
</dbReference>
<evidence type="ECO:0000256" key="7">
    <source>
        <dbReference type="ARBA" id="ARBA00023295"/>
    </source>
</evidence>